<comment type="caution">
    <text evidence="3">The sequence shown here is derived from an EMBL/GenBank/DDBJ whole genome shotgun (WGS) entry which is preliminary data.</text>
</comment>
<feature type="region of interest" description="Disordered" evidence="1">
    <location>
        <begin position="45"/>
        <end position="97"/>
    </location>
</feature>
<evidence type="ECO:0008006" key="5">
    <source>
        <dbReference type="Google" id="ProtNLM"/>
    </source>
</evidence>
<keyword evidence="2" id="KW-0812">Transmembrane</keyword>
<keyword evidence="2" id="KW-0472">Membrane</keyword>
<dbReference type="AlphaFoldDB" id="A0AAV2R869"/>
<proteinExistence type="predicted"/>
<evidence type="ECO:0000256" key="1">
    <source>
        <dbReference type="SAM" id="MobiDB-lite"/>
    </source>
</evidence>
<sequence>MLPRRREAGEFGSSIVVIFTEATGHLILAILGAVSAGRFGHVHHSIHTQPDQHGSPSETPQPSGPGSPQGGPGFPQGGPGSQQTGQTGSPQITVPTITNTGTGVPIFTLSAINGVMLFDSHACIYRNGKLKLRGNRLGFGESGSFEILSGFATFTIGGRLSINGGLLHAKFLQSTDRQAVSIALTKAGMTFNQFIQQIGNIPPQQGVIDVTAGVISIDGQYRNIAAGILVAKVVDEPTTEAAAVSPQPGFPQGGPGSPQAGSPQTVFVTETAGFETQTVRQPVTLIKTRTLDEYTTVTSPVYNSIDNTITNFDKQTVTAPTEQVSDPISTSRQCGCY</sequence>
<dbReference type="Proteomes" id="UP001497623">
    <property type="component" value="Unassembled WGS sequence"/>
</dbReference>
<accession>A0AAV2R869</accession>
<feature type="compositionally biased region" description="Low complexity" evidence="1">
    <location>
        <begin position="54"/>
        <end position="66"/>
    </location>
</feature>
<evidence type="ECO:0000313" key="4">
    <source>
        <dbReference type="Proteomes" id="UP001497623"/>
    </source>
</evidence>
<organism evidence="3 4">
    <name type="scientific">Meganyctiphanes norvegica</name>
    <name type="common">Northern krill</name>
    <name type="synonym">Thysanopoda norvegica</name>
    <dbReference type="NCBI Taxonomy" id="48144"/>
    <lineage>
        <taxon>Eukaryota</taxon>
        <taxon>Metazoa</taxon>
        <taxon>Ecdysozoa</taxon>
        <taxon>Arthropoda</taxon>
        <taxon>Crustacea</taxon>
        <taxon>Multicrustacea</taxon>
        <taxon>Malacostraca</taxon>
        <taxon>Eumalacostraca</taxon>
        <taxon>Eucarida</taxon>
        <taxon>Euphausiacea</taxon>
        <taxon>Euphausiidae</taxon>
        <taxon>Meganyctiphanes</taxon>
    </lineage>
</organism>
<gene>
    <name evidence="3" type="ORF">MNOR_LOCUS20891</name>
</gene>
<name>A0AAV2R869_MEGNR</name>
<keyword evidence="2" id="KW-1133">Transmembrane helix</keyword>
<feature type="region of interest" description="Disordered" evidence="1">
    <location>
        <begin position="242"/>
        <end position="262"/>
    </location>
</feature>
<keyword evidence="4" id="KW-1185">Reference proteome</keyword>
<dbReference type="EMBL" id="CAXKWB010016418">
    <property type="protein sequence ID" value="CAL4116035.1"/>
    <property type="molecule type" value="Genomic_DNA"/>
</dbReference>
<protein>
    <recommendedName>
        <fullName evidence="5">FecR protein domain-containing protein</fullName>
    </recommendedName>
</protein>
<evidence type="ECO:0000313" key="3">
    <source>
        <dbReference type="EMBL" id="CAL4116035.1"/>
    </source>
</evidence>
<feature type="compositionally biased region" description="Low complexity" evidence="1">
    <location>
        <begin position="81"/>
        <end position="91"/>
    </location>
</feature>
<feature type="transmembrane region" description="Helical" evidence="2">
    <location>
        <begin position="12"/>
        <end position="34"/>
    </location>
</feature>
<evidence type="ECO:0000256" key="2">
    <source>
        <dbReference type="SAM" id="Phobius"/>
    </source>
</evidence>
<feature type="compositionally biased region" description="Gly residues" evidence="1">
    <location>
        <begin position="67"/>
        <end position="80"/>
    </location>
</feature>
<reference evidence="3 4" key="1">
    <citation type="submission" date="2024-05" db="EMBL/GenBank/DDBJ databases">
        <authorList>
            <person name="Wallberg A."/>
        </authorList>
    </citation>
    <scope>NUCLEOTIDE SEQUENCE [LARGE SCALE GENOMIC DNA]</scope>
</reference>